<dbReference type="EMBL" id="LGUP01000384">
    <property type="protein sequence ID" value="KOG12093.1"/>
    <property type="molecule type" value="Genomic_DNA"/>
</dbReference>
<evidence type="ECO:0000256" key="1">
    <source>
        <dbReference type="SAM" id="Phobius"/>
    </source>
</evidence>
<keyword evidence="1" id="KW-1133">Transmembrane helix</keyword>
<dbReference type="Proteomes" id="UP000037023">
    <property type="component" value="Unassembled WGS sequence"/>
</dbReference>
<name>A0A0L8JEJ7_STRVR</name>
<keyword evidence="1" id="KW-0812">Transmembrane</keyword>
<organism evidence="2 3">
    <name type="scientific">Streptomyces viridochromogenes</name>
    <dbReference type="NCBI Taxonomy" id="1938"/>
    <lineage>
        <taxon>Bacteria</taxon>
        <taxon>Bacillati</taxon>
        <taxon>Actinomycetota</taxon>
        <taxon>Actinomycetes</taxon>
        <taxon>Kitasatosporales</taxon>
        <taxon>Streptomycetaceae</taxon>
        <taxon>Streptomyces</taxon>
    </lineage>
</organism>
<comment type="caution">
    <text evidence="2">The sequence shown here is derived from an EMBL/GenBank/DDBJ whole genome shotgun (WGS) entry which is preliminary data.</text>
</comment>
<accession>A0A0L8JEJ7</accession>
<evidence type="ECO:0000313" key="3">
    <source>
        <dbReference type="Proteomes" id="UP000037023"/>
    </source>
</evidence>
<sequence>MRAILSSGVASARKSSTPASSAIAFAVSGLSPVIMMVLMPIRRSSTRAPLSSSRATSSGVPPAWEMRSVSVCASSATSPPRSFTHAATEPVAPLRILRPSTSTPDMRVWAVNSIQVAWASSPWWRSRRPYLSLART</sequence>
<evidence type="ECO:0000313" key="2">
    <source>
        <dbReference type="EMBL" id="KOG12093.1"/>
    </source>
</evidence>
<proteinExistence type="predicted"/>
<feature type="transmembrane region" description="Helical" evidence="1">
    <location>
        <begin position="20"/>
        <end position="41"/>
    </location>
</feature>
<reference evidence="2 3" key="1">
    <citation type="submission" date="2015-06" db="EMBL/GenBank/DDBJ databases">
        <authorList>
            <person name="Hoefler B.C."/>
            <person name="Straight P.D."/>
        </authorList>
    </citation>
    <scope>NUCLEOTIDE SEQUENCE [LARGE SCALE GENOMIC DNA]</scope>
    <source>
        <strain evidence="2 3">NRRL 3427</strain>
    </source>
</reference>
<keyword evidence="1" id="KW-0472">Membrane</keyword>
<gene>
    <name evidence="2" type="ORF">ADK34_32980</name>
</gene>
<protein>
    <submittedName>
        <fullName evidence="2">Uncharacterized protein</fullName>
    </submittedName>
</protein>
<dbReference type="PATRIC" id="fig|1938.6.peg.7092"/>
<dbReference type="AlphaFoldDB" id="A0A0L8JEJ7"/>